<dbReference type="InterPro" id="IPR036282">
    <property type="entry name" value="Glutathione-S-Trfase_C_sf"/>
</dbReference>
<comment type="caution">
    <text evidence="2">The sequence shown here is derived from an EMBL/GenBank/DDBJ whole genome shotgun (WGS) entry which is preliminary data.</text>
</comment>
<dbReference type="InterPro" id="IPR004045">
    <property type="entry name" value="Glutathione_S-Trfase_N"/>
</dbReference>
<dbReference type="OrthoDB" id="202840at2759"/>
<dbReference type="Pfam" id="PF02798">
    <property type="entry name" value="GST_N"/>
    <property type="match status" value="1"/>
</dbReference>
<feature type="domain" description="GST N-terminal" evidence="1">
    <location>
        <begin position="21"/>
        <end position="108"/>
    </location>
</feature>
<dbReference type="Gene3D" id="3.40.30.10">
    <property type="entry name" value="Glutaredoxin"/>
    <property type="match status" value="1"/>
</dbReference>
<evidence type="ECO:0000313" key="2">
    <source>
        <dbReference type="EMBL" id="GMI47521.1"/>
    </source>
</evidence>
<proteinExistence type="predicted"/>
<evidence type="ECO:0000313" key="3">
    <source>
        <dbReference type="Proteomes" id="UP001165065"/>
    </source>
</evidence>
<evidence type="ECO:0000259" key="1">
    <source>
        <dbReference type="PROSITE" id="PS50404"/>
    </source>
</evidence>
<name>A0A9W7GKQ7_9STRA</name>
<dbReference type="Gene3D" id="1.20.1050.10">
    <property type="match status" value="1"/>
</dbReference>
<dbReference type="Proteomes" id="UP001165065">
    <property type="component" value="Unassembled WGS sequence"/>
</dbReference>
<dbReference type="GO" id="GO:0006749">
    <property type="term" value="P:glutathione metabolic process"/>
    <property type="evidence" value="ECO:0007669"/>
    <property type="project" value="TreeGrafter"/>
</dbReference>
<dbReference type="GO" id="GO:0006559">
    <property type="term" value="P:L-phenylalanine catabolic process"/>
    <property type="evidence" value="ECO:0007669"/>
    <property type="project" value="TreeGrafter"/>
</dbReference>
<dbReference type="PANTHER" id="PTHR42673">
    <property type="entry name" value="MALEYLACETOACETATE ISOMERASE"/>
    <property type="match status" value="1"/>
</dbReference>
<dbReference type="AlphaFoldDB" id="A0A9W7GKQ7"/>
<dbReference type="SFLD" id="SFLDS00019">
    <property type="entry name" value="Glutathione_Transferase_(cytos"/>
    <property type="match status" value="1"/>
</dbReference>
<organism evidence="2 3">
    <name type="scientific">Triparma columacea</name>
    <dbReference type="NCBI Taxonomy" id="722753"/>
    <lineage>
        <taxon>Eukaryota</taxon>
        <taxon>Sar</taxon>
        <taxon>Stramenopiles</taxon>
        <taxon>Ochrophyta</taxon>
        <taxon>Bolidophyceae</taxon>
        <taxon>Parmales</taxon>
        <taxon>Triparmaceae</taxon>
        <taxon>Triparma</taxon>
    </lineage>
</organism>
<dbReference type="EMBL" id="BRYA01000348">
    <property type="protein sequence ID" value="GMI47521.1"/>
    <property type="molecule type" value="Genomic_DNA"/>
</dbReference>
<dbReference type="SUPFAM" id="SSF47616">
    <property type="entry name" value="GST C-terminal domain-like"/>
    <property type="match status" value="1"/>
</dbReference>
<dbReference type="PROSITE" id="PS50404">
    <property type="entry name" value="GST_NTER"/>
    <property type="match status" value="1"/>
</dbReference>
<dbReference type="PANTHER" id="PTHR42673:SF4">
    <property type="entry name" value="MALEYLACETOACETATE ISOMERASE"/>
    <property type="match status" value="1"/>
</dbReference>
<keyword evidence="3" id="KW-1185">Reference proteome</keyword>
<dbReference type="GO" id="GO:0004364">
    <property type="term" value="F:glutathione transferase activity"/>
    <property type="evidence" value="ECO:0007669"/>
    <property type="project" value="TreeGrafter"/>
</dbReference>
<gene>
    <name evidence="2" type="ORF">TrCOL_g13163</name>
</gene>
<dbReference type="InterPro" id="IPR040079">
    <property type="entry name" value="Glutathione_S-Trfase"/>
</dbReference>
<reference evidence="3" key="1">
    <citation type="journal article" date="2023" name="Commun. Biol.">
        <title>Genome analysis of Parmales, the sister group of diatoms, reveals the evolutionary specialization of diatoms from phago-mixotrophs to photoautotrophs.</title>
        <authorList>
            <person name="Ban H."/>
            <person name="Sato S."/>
            <person name="Yoshikawa S."/>
            <person name="Yamada K."/>
            <person name="Nakamura Y."/>
            <person name="Ichinomiya M."/>
            <person name="Sato N."/>
            <person name="Blanc-Mathieu R."/>
            <person name="Endo H."/>
            <person name="Kuwata A."/>
            <person name="Ogata H."/>
        </authorList>
    </citation>
    <scope>NUCLEOTIDE SEQUENCE [LARGE SCALE GENOMIC DNA]</scope>
</reference>
<protein>
    <recommendedName>
        <fullName evidence="1">GST N-terminal domain-containing protein</fullName>
    </recommendedName>
</protein>
<dbReference type="SUPFAM" id="SSF52833">
    <property type="entry name" value="Thioredoxin-like"/>
    <property type="match status" value="1"/>
</dbReference>
<accession>A0A9W7GKQ7</accession>
<dbReference type="GO" id="GO:0016034">
    <property type="term" value="F:maleylacetoacetate isomerase activity"/>
    <property type="evidence" value="ECO:0007669"/>
    <property type="project" value="TreeGrafter"/>
</dbReference>
<sequence>MSNPSSSQTPSQTTPSQTTTQPLTLYTYWRSSSSYRCRIALAFFNLPYTSKYVHLVKGEQHNQEVNSAGNKLSQVPTLQITNADGTKDTLTQSMAIINYLDKVYGTPTQTLSPPGMSEIALARSMEIAEIINSGIQPLQNFSTMKYLTSTSDGKIDGRSFGKDAILKGLAAVEAVIKEAYGGFDYYHKDRSWSIKYCTGSGPNHSLTIGDICIVPQLYNAARFDIDVKNLYPFLYYVGDWLMKLECVEEAKPEKQGDAVVVEPPNKKAKN</sequence>
<dbReference type="InterPro" id="IPR036249">
    <property type="entry name" value="Thioredoxin-like_sf"/>
</dbReference>